<evidence type="ECO:0000256" key="1">
    <source>
        <dbReference type="ARBA" id="ARBA00023006"/>
    </source>
</evidence>
<dbReference type="GO" id="GO:1901981">
    <property type="term" value="F:phosphatidylinositol phosphate binding"/>
    <property type="evidence" value="ECO:0007669"/>
    <property type="project" value="TreeGrafter"/>
</dbReference>
<feature type="non-terminal residue" evidence="4">
    <location>
        <position position="382"/>
    </location>
</feature>
<reference evidence="4" key="1">
    <citation type="submission" date="2020-04" db="EMBL/GenBank/DDBJ databases">
        <authorList>
            <person name="Alioto T."/>
            <person name="Alioto T."/>
            <person name="Gomez Garrido J."/>
        </authorList>
    </citation>
    <scope>NUCLEOTIDE SEQUENCE</scope>
    <source>
        <strain evidence="4">A484AB</strain>
    </source>
</reference>
<dbReference type="GO" id="GO:0006914">
    <property type="term" value="P:autophagy"/>
    <property type="evidence" value="ECO:0007669"/>
    <property type="project" value="UniProtKB-KW"/>
</dbReference>
<protein>
    <submittedName>
        <fullName evidence="4">Run domain Beclin-1-interacting and cysteine-rich domain-containing -like</fullName>
    </submittedName>
</protein>
<evidence type="ECO:0000259" key="3">
    <source>
        <dbReference type="SMART" id="SM01175"/>
    </source>
</evidence>
<dbReference type="InterPro" id="IPR048569">
    <property type="entry name" value="RUBC_PIKBD"/>
</dbReference>
<evidence type="ECO:0000313" key="5">
    <source>
        <dbReference type="Proteomes" id="UP001152795"/>
    </source>
</evidence>
<dbReference type="SMART" id="SM01175">
    <property type="entry name" value="DUF4206"/>
    <property type="match status" value="1"/>
</dbReference>
<dbReference type="Proteomes" id="UP001152795">
    <property type="component" value="Unassembled WGS sequence"/>
</dbReference>
<organism evidence="4 5">
    <name type="scientific">Paramuricea clavata</name>
    <name type="common">Red gorgonian</name>
    <name type="synonym">Violescent sea-whip</name>
    <dbReference type="NCBI Taxonomy" id="317549"/>
    <lineage>
        <taxon>Eukaryota</taxon>
        <taxon>Metazoa</taxon>
        <taxon>Cnidaria</taxon>
        <taxon>Anthozoa</taxon>
        <taxon>Octocorallia</taxon>
        <taxon>Malacalcyonacea</taxon>
        <taxon>Plexauridae</taxon>
        <taxon>Paramuricea</taxon>
    </lineage>
</organism>
<feature type="region of interest" description="Disordered" evidence="2">
    <location>
        <begin position="1"/>
        <end position="48"/>
    </location>
</feature>
<dbReference type="OrthoDB" id="10067503at2759"/>
<proteinExistence type="predicted"/>
<feature type="non-terminal residue" evidence="4">
    <location>
        <position position="1"/>
    </location>
</feature>
<comment type="caution">
    <text evidence="4">The sequence shown here is derived from an EMBL/GenBank/DDBJ whole genome shotgun (WGS) entry which is preliminary data.</text>
</comment>
<accession>A0A6S7J565</accession>
<dbReference type="InterPro" id="IPR052428">
    <property type="entry name" value="Autophagy_HostDef_Reg"/>
</dbReference>
<dbReference type="Pfam" id="PF21054">
    <property type="entry name" value="RUBC_PIKBD"/>
    <property type="match status" value="1"/>
</dbReference>
<dbReference type="EMBL" id="CACRXK020013639">
    <property type="protein sequence ID" value="CAB4025497.1"/>
    <property type="molecule type" value="Genomic_DNA"/>
</dbReference>
<evidence type="ECO:0000256" key="2">
    <source>
        <dbReference type="SAM" id="MobiDB-lite"/>
    </source>
</evidence>
<keyword evidence="1" id="KW-0072">Autophagy</keyword>
<dbReference type="InterPro" id="IPR025258">
    <property type="entry name" value="RH_dom"/>
</dbReference>
<dbReference type="AlphaFoldDB" id="A0A6S7J565"/>
<dbReference type="PANTHER" id="PTHR45971">
    <property type="entry name" value="PHOX (PX) DOMAIN-CONTAINING PROTEIN"/>
    <property type="match status" value="1"/>
</dbReference>
<evidence type="ECO:0000313" key="4">
    <source>
        <dbReference type="EMBL" id="CAB4025497.1"/>
    </source>
</evidence>
<sequence>EPPKSVDSDYNSSNELPSPESSKSQKRVERHDLIPSGTSLDTSSLETSGSPISAEQVALCLLEKVASRKNLTSADLKWMVSEHDVPQSLLPLPTAIPVSPDDELYDTTEHFDRRTSLPCRLRGNLEWAPPRQQIIFSIPSNPKRKETMTKQGYRCAGCGMRIDPGYMKRFRYCNYLGKYFCNTCHCSKPTVIPARIIQRWDFKEYPFNLKVKKFTYEVSNFARDLLSRVHNDPLFNIQAINKTLYKKVKEVDDVKYLRLQLHHLASFLRTCRYAVKFLEHITALPSYVMDDIHLYSIRDLLEVKSGLFRERLETVASSSLDHVSSCQLCLAKGFFCEYCKNGDDIIYPFEVKRCSQCPDCGSCYHRECFVKGKCPKCERLLL</sequence>
<name>A0A6S7J565_PARCT</name>
<gene>
    <name evidence="4" type="ORF">PACLA_8A089833</name>
</gene>
<dbReference type="Pfam" id="PF13901">
    <property type="entry name" value="RH_dom"/>
    <property type="match status" value="1"/>
</dbReference>
<feature type="compositionally biased region" description="Low complexity" evidence="2">
    <location>
        <begin position="11"/>
        <end position="22"/>
    </location>
</feature>
<feature type="compositionally biased region" description="Polar residues" evidence="2">
    <location>
        <begin position="36"/>
        <end position="48"/>
    </location>
</feature>
<feature type="domain" description="Rubicon Homology" evidence="3">
    <location>
        <begin position="171"/>
        <end position="382"/>
    </location>
</feature>
<dbReference type="PANTHER" id="PTHR45971:SF1">
    <property type="entry name" value="RUBICON, ISOFORM A"/>
    <property type="match status" value="1"/>
</dbReference>
<keyword evidence="5" id="KW-1185">Reference proteome</keyword>